<dbReference type="Proteomes" id="UP000241131">
    <property type="component" value="Segment"/>
</dbReference>
<organism evidence="2 3">
    <name type="scientific">Streptomyces phage Attoomi</name>
    <dbReference type="NCBI Taxonomy" id="2059881"/>
    <lineage>
        <taxon>Viruses</taxon>
        <taxon>Duplodnaviria</taxon>
        <taxon>Heunggongvirae</taxon>
        <taxon>Uroviricota</taxon>
        <taxon>Caudoviricetes</taxon>
        <taxon>Attoomivirus</taxon>
        <taxon>Attoomivirus attoomi</taxon>
    </lineage>
</organism>
<reference evidence="3" key="1">
    <citation type="submission" date="2017-11" db="EMBL/GenBank/DDBJ databases">
        <authorList>
            <person name="Han C.G."/>
        </authorList>
    </citation>
    <scope>NUCLEOTIDE SEQUENCE [LARGE SCALE GENOMIC DNA]</scope>
</reference>
<dbReference type="InterPro" id="IPR016024">
    <property type="entry name" value="ARM-type_fold"/>
</dbReference>
<sequence length="1141" mass="116232">MAGPGGREAGRLSIKVLPDTSNFAGSLQRYLDRIERRARVQVQAVPDLADFRQRLNTQLSRVRARVRVNVDPDLSAFRATLRARLEGADASLGVRLEVDEGEIARLRQELAHITPPITIPAHVDVDRNSLAAMGRSLGNMGRDGNGAARGLASVAGAAARLTTMASAIPAVAGLAAGLAAMAPAAGVAAPALLMVASAQAAIKIGTAGVSDALKGNAEALAKLSPAARDFVTQAKALAPAWSKVKSTVQENLFQGLGDSMTRTANSVLPILRTQLGATATTLNGMAKGVAETAKSLADNGTLGTALKGANTGLKNLSGLPKVLVQGLGQVGAASGSAFAKLTKGAGGALDRLSARMTKAFESGAMQASIERAIGLVRQLFTTLGDIGETVGNIFGPAAEAGGGFLTVLSDVAAMAAKVTASPEAQETFRALFETLAAIGHAVGGVLGAALKAAMPLLNTLATTLSGPIQSAVQVLAPAFQQLATLLGTALAPVVKIVSQALAMILPIAANLIAQLAGALGPILVTVGQLLGQIGAALLTAIRPILAQLPGILAPILGVVQKLLPIFAQIAAQLISALAPALAQIGAAFGRLLVAAGPLITALGQFLAKALQGLMPVITSVIGIVGKIAGVLASLASKYINGIAIPAIKMITRLFQGDFKGALNFARQLLSNLGSFFGSIFSKIRSVVSSGVSAVVGFFRNLGSQAWSAVKSMGSNVASSAASAMKSLGSKISSGVSTAVGYVKGLPGKAKAALGSLGSTLLGAGKSLIQGFINGIKGMIGSVKSTLGDLTSKLTSWKGPPAKDKRILTPAGRLLIQGFIKGIDGTTAQLRSKLQSITKLLPKYTKSGVVKSLKASTAQLNALVSKRDAVTKRLEAAEKRLADVRKKYDETRTSIRDGILSGANITQGGESGAAVTVQSITDKLKADMLAAKKFAADLAKLKAKGLSDSLLEQIASAGVDGGGAYAAALADASNAQISELNRTQKQLEAYAGKAGTVTADALYGSGVHAAEGLVKGLKSQEKAIENQMLKIAKSMEKAIKKALGIKSPSRVMAKVGKWIPAGLVRGIEGGKPKVDRLMDRLVTVPSVATVKAGALVPNGVMAGGSEHVPTTSAGVVIENYHAGGLTAGQVARELEWRMKARG</sequence>
<evidence type="ECO:0000256" key="1">
    <source>
        <dbReference type="SAM" id="Coils"/>
    </source>
</evidence>
<evidence type="ECO:0000313" key="3">
    <source>
        <dbReference type="Proteomes" id="UP000241131"/>
    </source>
</evidence>
<keyword evidence="3" id="KW-1185">Reference proteome</keyword>
<accession>A0A2H5BLG0</accession>
<name>A0A2H5BLG0_9CAUD</name>
<feature type="coiled-coil region" evidence="1">
    <location>
        <begin position="859"/>
        <end position="893"/>
    </location>
</feature>
<dbReference type="SUPFAM" id="SSF48371">
    <property type="entry name" value="ARM repeat"/>
    <property type="match status" value="1"/>
</dbReference>
<protein>
    <submittedName>
        <fullName evidence="2">Tape measure protein</fullName>
    </submittedName>
</protein>
<evidence type="ECO:0000313" key="2">
    <source>
        <dbReference type="EMBL" id="AUG87147.1"/>
    </source>
</evidence>
<proteinExistence type="predicted"/>
<dbReference type="EMBL" id="MG593801">
    <property type="protein sequence ID" value="AUG87147.1"/>
    <property type="molecule type" value="Genomic_DNA"/>
</dbReference>
<keyword evidence="1" id="KW-0175">Coiled coil</keyword>
<gene>
    <name evidence="2" type="ORF">SEA_ATTOOMI_15</name>
</gene>